<keyword evidence="3" id="KW-1185">Reference proteome</keyword>
<dbReference type="STRING" id="1849968.A8C32_16805"/>
<evidence type="ECO:0000313" key="2">
    <source>
        <dbReference type="EMBL" id="OEK07713.1"/>
    </source>
</evidence>
<evidence type="ECO:0000313" key="3">
    <source>
        <dbReference type="Proteomes" id="UP000095713"/>
    </source>
</evidence>
<name>A0A1E5T8L5_9FLAO</name>
<keyword evidence="1" id="KW-0812">Transmembrane</keyword>
<comment type="caution">
    <text evidence="2">The sequence shown here is derived from an EMBL/GenBank/DDBJ whole genome shotgun (WGS) entry which is preliminary data.</text>
</comment>
<dbReference type="EMBL" id="MDJD01000045">
    <property type="protein sequence ID" value="OEK07713.1"/>
    <property type="molecule type" value="Genomic_DNA"/>
</dbReference>
<dbReference type="AlphaFoldDB" id="A0A1E5T8L5"/>
<dbReference type="OrthoDB" id="1449127at2"/>
<accession>A0A1E5T8L5</accession>
<evidence type="ECO:0000256" key="1">
    <source>
        <dbReference type="SAM" id="Phobius"/>
    </source>
</evidence>
<dbReference type="InterPro" id="IPR024422">
    <property type="entry name" value="Protein_unknown_function_OB"/>
</dbReference>
<keyword evidence="1" id="KW-0472">Membrane</keyword>
<proteinExistence type="predicted"/>
<organism evidence="2 3">
    <name type="scientific">Flavivirga aquatica</name>
    <dbReference type="NCBI Taxonomy" id="1849968"/>
    <lineage>
        <taxon>Bacteria</taxon>
        <taxon>Pseudomonadati</taxon>
        <taxon>Bacteroidota</taxon>
        <taxon>Flavobacteriia</taxon>
        <taxon>Flavobacteriales</taxon>
        <taxon>Flavobacteriaceae</taxon>
        <taxon>Flavivirga</taxon>
    </lineage>
</organism>
<protein>
    <recommendedName>
        <fullName evidence="4">tRNA_anti-like</fullName>
    </recommendedName>
</protein>
<evidence type="ECO:0008006" key="4">
    <source>
        <dbReference type="Google" id="ProtNLM"/>
    </source>
</evidence>
<dbReference type="Proteomes" id="UP000095713">
    <property type="component" value="Unassembled WGS sequence"/>
</dbReference>
<sequence>MSRKKYKYFLIIILIIVGFTSYNYIYHDHRVIEEEQPDFVVSSTTINNSFSKDLIASEAKYLNKTIEISGIISELNANDLTIDDDVFCQFKNPINQLLKVKTKISIKGRLIGYDDLLEVVKLDQCHILEK</sequence>
<feature type="transmembrane region" description="Helical" evidence="1">
    <location>
        <begin position="7"/>
        <end position="26"/>
    </location>
</feature>
<reference evidence="2 3" key="1">
    <citation type="submission" date="2016-05" db="EMBL/GenBank/DDBJ databases">
        <title>Draft Genome Sequence of Algibacter sp. Strain SK-16 Isolated from the Surface Water of Aburatsubo Inlet.</title>
        <authorList>
            <person name="Wong S.-K."/>
            <person name="Yoshizawa S."/>
            <person name="Nakajima Y."/>
            <person name="Ogura Y."/>
            <person name="Tetsuya H."/>
            <person name="Hamasaki K."/>
        </authorList>
    </citation>
    <scope>NUCLEOTIDE SEQUENCE [LARGE SCALE GENOMIC DNA]</scope>
    <source>
        <strain evidence="2 3">SK-16</strain>
    </source>
</reference>
<gene>
    <name evidence="2" type="ORF">A8C32_16805</name>
</gene>
<dbReference type="RefSeq" id="WP_069830589.1">
    <property type="nucleotide sequence ID" value="NZ_MDJD01000045.1"/>
</dbReference>
<keyword evidence="1" id="KW-1133">Transmembrane helix</keyword>
<dbReference type="Pfam" id="PF12869">
    <property type="entry name" value="tRNA_anti-like"/>
    <property type="match status" value="1"/>
</dbReference>